<evidence type="ECO:0000256" key="1">
    <source>
        <dbReference type="ARBA" id="ARBA00023002"/>
    </source>
</evidence>
<dbReference type="SUPFAM" id="SSF51735">
    <property type="entry name" value="NAD(P)-binding Rossmann-fold domains"/>
    <property type="match status" value="1"/>
</dbReference>
<protein>
    <recommendedName>
        <fullName evidence="4">Tropinone reductase-like protein</fullName>
    </recommendedName>
</protein>
<dbReference type="InterPro" id="IPR002347">
    <property type="entry name" value="SDR_fam"/>
</dbReference>
<dbReference type="PANTHER" id="PTHR42898:SF6">
    <property type="entry name" value="NADP-DEPENDENT MANNITOL DEHYDROGENASE"/>
    <property type="match status" value="1"/>
</dbReference>
<evidence type="ECO:0000313" key="3">
    <source>
        <dbReference type="Proteomes" id="UP001314263"/>
    </source>
</evidence>
<dbReference type="AlphaFoldDB" id="A0AAV1IBT5"/>
<comment type="caution">
    <text evidence="2">The sequence shown here is derived from an EMBL/GenBank/DDBJ whole genome shotgun (WGS) entry which is preliminary data.</text>
</comment>
<evidence type="ECO:0000313" key="2">
    <source>
        <dbReference type="EMBL" id="CAK0784803.1"/>
    </source>
</evidence>
<name>A0AAV1IBT5_9CHLO</name>
<keyword evidence="3" id="KW-1185">Reference proteome</keyword>
<dbReference type="Proteomes" id="UP001314263">
    <property type="component" value="Unassembled WGS sequence"/>
</dbReference>
<sequence>MVHHAVNNVGSNVRKATVDYTAEDYSFIQRTNMESAYNLTQLAHPLLKAAGRSSVVMISSVAGGPLAIQSGSIYGMLKAAMDQLTKNLCCEWAKDGIRINSIKPWYIDTPLAAPVIRHPKLLGEVCAVTPMDRVGQPEEVSGLVAFLCAPASSYITGQAISIDGGFSVMGLYTAAGPS</sequence>
<dbReference type="Gene3D" id="3.40.50.720">
    <property type="entry name" value="NAD(P)-binding Rossmann-like Domain"/>
    <property type="match status" value="1"/>
</dbReference>
<dbReference type="InterPro" id="IPR036291">
    <property type="entry name" value="NAD(P)-bd_dom_sf"/>
</dbReference>
<dbReference type="InterPro" id="IPR045000">
    <property type="entry name" value="TR"/>
</dbReference>
<evidence type="ECO:0008006" key="4">
    <source>
        <dbReference type="Google" id="ProtNLM"/>
    </source>
</evidence>
<dbReference type="GO" id="GO:0016491">
    <property type="term" value="F:oxidoreductase activity"/>
    <property type="evidence" value="ECO:0007669"/>
    <property type="project" value="UniProtKB-KW"/>
</dbReference>
<dbReference type="PANTHER" id="PTHR42898">
    <property type="entry name" value="TROPINONE REDUCTASE"/>
    <property type="match status" value="1"/>
</dbReference>
<dbReference type="Pfam" id="PF13561">
    <property type="entry name" value="adh_short_C2"/>
    <property type="match status" value="1"/>
</dbReference>
<gene>
    <name evidence="2" type="ORF">CVIRNUC_008007</name>
</gene>
<dbReference type="PRINTS" id="PR00081">
    <property type="entry name" value="GDHRDH"/>
</dbReference>
<organism evidence="2 3">
    <name type="scientific">Coccomyxa viridis</name>
    <dbReference type="NCBI Taxonomy" id="1274662"/>
    <lineage>
        <taxon>Eukaryota</taxon>
        <taxon>Viridiplantae</taxon>
        <taxon>Chlorophyta</taxon>
        <taxon>core chlorophytes</taxon>
        <taxon>Trebouxiophyceae</taxon>
        <taxon>Trebouxiophyceae incertae sedis</taxon>
        <taxon>Coccomyxaceae</taxon>
        <taxon>Coccomyxa</taxon>
    </lineage>
</organism>
<proteinExistence type="predicted"/>
<keyword evidence="1" id="KW-0560">Oxidoreductase</keyword>
<accession>A0AAV1IBT5</accession>
<reference evidence="2 3" key="1">
    <citation type="submission" date="2023-10" db="EMBL/GenBank/DDBJ databases">
        <authorList>
            <person name="Maclean D."/>
            <person name="Macfadyen A."/>
        </authorList>
    </citation>
    <scope>NUCLEOTIDE SEQUENCE [LARGE SCALE GENOMIC DNA]</scope>
</reference>
<dbReference type="EMBL" id="CAUYUE010000011">
    <property type="protein sequence ID" value="CAK0784803.1"/>
    <property type="molecule type" value="Genomic_DNA"/>
</dbReference>